<dbReference type="RefSeq" id="WP_317516109.1">
    <property type="nucleotide sequence ID" value="NZ_JAPTHD010000001.1"/>
</dbReference>
<feature type="transmembrane region" description="Helical" evidence="1">
    <location>
        <begin position="48"/>
        <end position="67"/>
    </location>
</feature>
<feature type="transmembrane region" description="Helical" evidence="1">
    <location>
        <begin position="73"/>
        <end position="94"/>
    </location>
</feature>
<proteinExistence type="predicted"/>
<dbReference type="EMBL" id="JAPTHD010000001">
    <property type="protein sequence ID" value="MDV5823084.1"/>
    <property type="molecule type" value="Genomic_DNA"/>
</dbReference>
<reference evidence="3" key="1">
    <citation type="journal article" date="2022" name="J Environ Chem Eng">
        <title>Biodegradation of petroleum oil using a constructed nonpathogenic and heavy metal-tolerant bacterial consortium isolated from marine sponges.</title>
        <authorList>
            <person name="Dechsakulwatana C."/>
            <person name="Rungsihiranrut A."/>
            <person name="Muangchinda C."/>
            <person name="Ningthoujam R."/>
            <person name="Klankeo P."/>
            <person name="Pinyakong O."/>
        </authorList>
    </citation>
    <scope>NUCLEOTIDE SEQUENCE [LARGE SCALE GENOMIC DNA]</scope>
    <source>
        <strain evidence="3">MO2-4</strain>
    </source>
</reference>
<evidence type="ECO:0000313" key="2">
    <source>
        <dbReference type="EMBL" id="MDV5823084.1"/>
    </source>
</evidence>
<evidence type="ECO:0008006" key="4">
    <source>
        <dbReference type="Google" id="ProtNLM"/>
    </source>
</evidence>
<gene>
    <name evidence="2" type="ORF">O0R41_05665</name>
</gene>
<comment type="caution">
    <text evidence="2">The sequence shown here is derived from an EMBL/GenBank/DDBJ whole genome shotgun (WGS) entry which is preliminary data.</text>
</comment>
<organism evidence="2 3">
    <name type="scientific">Sphingobium naphthae</name>
    <dbReference type="NCBI Taxonomy" id="1886786"/>
    <lineage>
        <taxon>Bacteria</taxon>
        <taxon>Pseudomonadati</taxon>
        <taxon>Pseudomonadota</taxon>
        <taxon>Alphaproteobacteria</taxon>
        <taxon>Sphingomonadales</taxon>
        <taxon>Sphingomonadaceae</taxon>
        <taxon>Sphingobium</taxon>
    </lineage>
</organism>
<name>A0ABU3ZU92_9SPHN</name>
<evidence type="ECO:0000256" key="1">
    <source>
        <dbReference type="SAM" id="Phobius"/>
    </source>
</evidence>
<keyword evidence="1" id="KW-1133">Transmembrane helix</keyword>
<evidence type="ECO:0000313" key="3">
    <source>
        <dbReference type="Proteomes" id="UP001185984"/>
    </source>
</evidence>
<keyword evidence="1" id="KW-0812">Transmembrane</keyword>
<sequence>MTSFASREPVIWWIFGEPFHAGSTIVCICAVIITRVIIGLQAKGRAQVALDISITLLSLLVAILWVQDQQLELLAAGITGIGVGSLGAGIIGIAKGVVGEKVRAGVSAFWEAFGGPTSPR</sequence>
<keyword evidence="1" id="KW-0472">Membrane</keyword>
<dbReference type="Proteomes" id="UP001185984">
    <property type="component" value="Unassembled WGS sequence"/>
</dbReference>
<keyword evidence="3" id="KW-1185">Reference proteome</keyword>
<feature type="transmembrane region" description="Helical" evidence="1">
    <location>
        <begin position="12"/>
        <end position="36"/>
    </location>
</feature>
<protein>
    <recommendedName>
        <fullName evidence="4">Holin</fullName>
    </recommendedName>
</protein>
<accession>A0ABU3ZU92</accession>